<dbReference type="PROSITE" id="PS00061">
    <property type="entry name" value="ADH_SHORT"/>
    <property type="match status" value="1"/>
</dbReference>
<comment type="similarity">
    <text evidence="1">Belongs to the short-chain dehydrogenases/reductases (SDR) family.</text>
</comment>
<dbReference type="PROSITE" id="PS51318">
    <property type="entry name" value="TAT"/>
    <property type="match status" value="1"/>
</dbReference>
<reference evidence="5 6" key="1">
    <citation type="journal article" date="2014" name="Int. J. Syst. Evol. Microbiol.">
        <title>Complete genome sequence of Corynebacterium casei LMG S-19264T (=DSM 44701T), isolated from a smear-ripened cheese.</title>
        <authorList>
            <consortium name="US DOE Joint Genome Institute (JGI-PGF)"/>
            <person name="Walter F."/>
            <person name="Albersmeier A."/>
            <person name="Kalinowski J."/>
            <person name="Ruckert C."/>
        </authorList>
    </citation>
    <scope>NUCLEOTIDE SEQUENCE [LARGE SCALE GENOMIC DNA]</scope>
    <source>
        <strain evidence="5 6">CGMCC 1.15896</strain>
    </source>
</reference>
<evidence type="ECO:0000256" key="3">
    <source>
        <dbReference type="SAM" id="Phobius"/>
    </source>
</evidence>
<dbReference type="GO" id="GO:0016491">
    <property type="term" value="F:oxidoreductase activity"/>
    <property type="evidence" value="ECO:0007669"/>
    <property type="project" value="UniProtKB-KW"/>
</dbReference>
<dbReference type="RefSeq" id="WP_244640810.1">
    <property type="nucleotide sequence ID" value="NZ_BMKB01000004.1"/>
</dbReference>
<gene>
    <name evidence="5" type="ORF">GCM10011499_25010</name>
</gene>
<dbReference type="Proteomes" id="UP000596977">
    <property type="component" value="Unassembled WGS sequence"/>
</dbReference>
<dbReference type="FunFam" id="3.40.50.720:FF:000084">
    <property type="entry name" value="Short-chain dehydrogenase reductase"/>
    <property type="match status" value="1"/>
</dbReference>
<dbReference type="InterPro" id="IPR006311">
    <property type="entry name" value="TAT_signal"/>
</dbReference>
<keyword evidence="3" id="KW-1133">Transmembrane helix</keyword>
<dbReference type="PANTHER" id="PTHR43669:SF3">
    <property type="entry name" value="ALCOHOL DEHYDROGENASE, PUTATIVE (AFU_ORTHOLOGUE AFUA_3G03445)-RELATED"/>
    <property type="match status" value="1"/>
</dbReference>
<dbReference type="PANTHER" id="PTHR43669">
    <property type="entry name" value="5-KETO-D-GLUCONATE 5-REDUCTASE"/>
    <property type="match status" value="1"/>
</dbReference>
<protein>
    <submittedName>
        <fullName evidence="5">Short chain dehydrogenase</fullName>
    </submittedName>
</protein>
<evidence type="ECO:0000313" key="5">
    <source>
        <dbReference type="EMBL" id="GGA53893.1"/>
    </source>
</evidence>
<evidence type="ECO:0000259" key="4">
    <source>
        <dbReference type="SMART" id="SM00822"/>
    </source>
</evidence>
<evidence type="ECO:0000313" key="6">
    <source>
        <dbReference type="Proteomes" id="UP000596977"/>
    </source>
</evidence>
<dbReference type="SMART" id="SM00822">
    <property type="entry name" value="PKS_KR"/>
    <property type="match status" value="1"/>
</dbReference>
<accession>A0A916RE77</accession>
<comment type="caution">
    <text evidence="5">The sequence shown here is derived from an EMBL/GenBank/DDBJ whole genome shotgun (WGS) entry which is preliminary data.</text>
</comment>
<dbReference type="Gene3D" id="3.40.50.720">
    <property type="entry name" value="NAD(P)-binding Rossmann-like Domain"/>
    <property type="match status" value="1"/>
</dbReference>
<name>A0A916RE77_9HYPH</name>
<feature type="transmembrane region" description="Helical" evidence="3">
    <location>
        <begin position="16"/>
        <end position="39"/>
    </location>
</feature>
<dbReference type="Pfam" id="PF13561">
    <property type="entry name" value="adh_short_C2"/>
    <property type="match status" value="1"/>
</dbReference>
<dbReference type="InterPro" id="IPR036291">
    <property type="entry name" value="NAD(P)-bd_dom_sf"/>
</dbReference>
<keyword evidence="3" id="KW-0812">Transmembrane</keyword>
<dbReference type="SUPFAM" id="SSF51735">
    <property type="entry name" value="NAD(P)-binding Rossmann-fold domains"/>
    <property type="match status" value="1"/>
</dbReference>
<dbReference type="InterPro" id="IPR057326">
    <property type="entry name" value="KR_dom"/>
</dbReference>
<feature type="domain" description="Ketoreductase" evidence="4">
    <location>
        <begin position="59"/>
        <end position="237"/>
    </location>
</feature>
<sequence>MSADDEKPANPGRRRMLGATAVGTVIGAAAGLAGGMALAGGGRPPAAPVFEGRRRFDDQVVLITGATSGIGRAAAEAFAAEGARVAFCGRRETLGAQVEASIREQGGEALYIRADVRDEGEVNAFVDEALAAYGRIDIALNNAGISFSKPMHEISRDEWDDIQNTNVRGVFLAMKAQIPHMLERGGQIIVTSSVNIVGARPQLGAYNASKRALAGLVQTAALEYAEQGIRVNGICPGATDTEMIRRQAGMMDAPDAVWRTGLGVWGRSNVHGLGRVAAPHEIAAAILAMAAPDMTYLNGSLFFVDGGMTSAL</sequence>
<dbReference type="InterPro" id="IPR002347">
    <property type="entry name" value="SDR_fam"/>
</dbReference>
<evidence type="ECO:0000256" key="2">
    <source>
        <dbReference type="ARBA" id="ARBA00023002"/>
    </source>
</evidence>
<dbReference type="InterPro" id="IPR020904">
    <property type="entry name" value="Sc_DH/Rdtase_CS"/>
</dbReference>
<dbReference type="PRINTS" id="PR00080">
    <property type="entry name" value="SDRFAMILY"/>
</dbReference>
<dbReference type="CDD" id="cd05233">
    <property type="entry name" value="SDR_c"/>
    <property type="match status" value="1"/>
</dbReference>
<evidence type="ECO:0000256" key="1">
    <source>
        <dbReference type="ARBA" id="ARBA00006484"/>
    </source>
</evidence>
<keyword evidence="3" id="KW-0472">Membrane</keyword>
<dbReference type="EMBL" id="BMKB01000004">
    <property type="protein sequence ID" value="GGA53893.1"/>
    <property type="molecule type" value="Genomic_DNA"/>
</dbReference>
<dbReference type="PRINTS" id="PR00081">
    <property type="entry name" value="GDHRDH"/>
</dbReference>
<keyword evidence="2" id="KW-0560">Oxidoreductase</keyword>
<keyword evidence="6" id="KW-1185">Reference proteome</keyword>
<dbReference type="AlphaFoldDB" id="A0A916RE77"/>
<organism evidence="5 6">
    <name type="scientific">Pelagibacterium lentulum</name>
    <dbReference type="NCBI Taxonomy" id="2029865"/>
    <lineage>
        <taxon>Bacteria</taxon>
        <taxon>Pseudomonadati</taxon>
        <taxon>Pseudomonadota</taxon>
        <taxon>Alphaproteobacteria</taxon>
        <taxon>Hyphomicrobiales</taxon>
        <taxon>Devosiaceae</taxon>
        <taxon>Pelagibacterium</taxon>
    </lineage>
</organism>
<proteinExistence type="inferred from homology"/>